<dbReference type="Proteomes" id="UP000282321">
    <property type="component" value="Unassembled WGS sequence"/>
</dbReference>
<evidence type="ECO:0000313" key="3">
    <source>
        <dbReference type="Proteomes" id="UP000282321"/>
    </source>
</evidence>
<protein>
    <submittedName>
        <fullName evidence="2">Uncharacterized protein</fullName>
    </submittedName>
</protein>
<feature type="transmembrane region" description="Helical" evidence="1">
    <location>
        <begin position="6"/>
        <end position="23"/>
    </location>
</feature>
<sequence>MVILNIFFILIIIAGLVYLYRMNRRRKKFMNISFEESKISIKRGLNENLFLRLINSMIKLDFKYFLEFEITGLDVDNGFKAMSNEERESYVILYQFINNVKEAKKSIVYVEFITFFVDGSHIITRLNNVRMIMKNDFGYISKSFYHHLEHASQRKDKGINPVMLNKEEFLSSYLNIFKKQK</sequence>
<evidence type="ECO:0000256" key="1">
    <source>
        <dbReference type="SAM" id="Phobius"/>
    </source>
</evidence>
<evidence type="ECO:0000313" key="2">
    <source>
        <dbReference type="EMBL" id="RKX67858.1"/>
    </source>
</evidence>
<keyword evidence="1" id="KW-0472">Membrane</keyword>
<reference evidence="2 3" key="1">
    <citation type="submission" date="2018-06" db="EMBL/GenBank/DDBJ databases">
        <title>Extensive metabolic versatility and redundancy in microbially diverse, dynamic hydrothermal sediments.</title>
        <authorList>
            <person name="Dombrowski N."/>
            <person name="Teske A."/>
            <person name="Baker B.J."/>
        </authorList>
    </citation>
    <scope>NUCLEOTIDE SEQUENCE [LARGE SCALE GENOMIC DNA]</scope>
    <source>
        <strain evidence="2">B35_G9</strain>
    </source>
</reference>
<name>A0A660SAP4_UNCT6</name>
<dbReference type="AlphaFoldDB" id="A0A660SAP4"/>
<proteinExistence type="predicted"/>
<dbReference type="EMBL" id="QNBC01000008">
    <property type="protein sequence ID" value="RKX67858.1"/>
    <property type="molecule type" value="Genomic_DNA"/>
</dbReference>
<comment type="caution">
    <text evidence="2">The sequence shown here is derived from an EMBL/GenBank/DDBJ whole genome shotgun (WGS) entry which is preliminary data.</text>
</comment>
<keyword evidence="1" id="KW-0812">Transmembrane</keyword>
<keyword evidence="1" id="KW-1133">Transmembrane helix</keyword>
<accession>A0A660SAP4</accession>
<gene>
    <name evidence="2" type="ORF">DRP44_01220</name>
</gene>
<organism evidence="2 3">
    <name type="scientific">candidate division TA06 bacterium</name>
    <dbReference type="NCBI Taxonomy" id="2250710"/>
    <lineage>
        <taxon>Bacteria</taxon>
        <taxon>Bacteria division TA06</taxon>
    </lineage>
</organism>